<keyword evidence="3" id="KW-1185">Reference proteome</keyword>
<dbReference type="AlphaFoldDB" id="A0A6P2DD46"/>
<proteinExistence type="predicted"/>
<dbReference type="Proteomes" id="UP000464178">
    <property type="component" value="Chromosome"/>
</dbReference>
<protein>
    <submittedName>
        <fullName evidence="2">Uncharacterized protein</fullName>
    </submittedName>
</protein>
<keyword evidence="1" id="KW-1133">Transmembrane helix</keyword>
<dbReference type="KEGG" id="gms:SOIL9_01530"/>
<keyword evidence="1" id="KW-0472">Membrane</keyword>
<name>A0A6P2DD46_9BACT</name>
<evidence type="ECO:0000256" key="1">
    <source>
        <dbReference type="SAM" id="Phobius"/>
    </source>
</evidence>
<keyword evidence="1" id="KW-0812">Transmembrane</keyword>
<organism evidence="2 3">
    <name type="scientific">Gemmata massiliana</name>
    <dbReference type="NCBI Taxonomy" id="1210884"/>
    <lineage>
        <taxon>Bacteria</taxon>
        <taxon>Pseudomonadati</taxon>
        <taxon>Planctomycetota</taxon>
        <taxon>Planctomycetia</taxon>
        <taxon>Gemmatales</taxon>
        <taxon>Gemmataceae</taxon>
        <taxon>Gemmata</taxon>
    </lineage>
</organism>
<reference evidence="2 3" key="1">
    <citation type="submission" date="2019-05" db="EMBL/GenBank/DDBJ databases">
        <authorList>
            <consortium name="Science for Life Laboratories"/>
        </authorList>
    </citation>
    <scope>NUCLEOTIDE SEQUENCE [LARGE SCALE GENOMIC DNA]</scope>
    <source>
        <strain evidence="2">Soil9</strain>
    </source>
</reference>
<evidence type="ECO:0000313" key="3">
    <source>
        <dbReference type="Proteomes" id="UP000464178"/>
    </source>
</evidence>
<accession>A0A6P2DD46</accession>
<gene>
    <name evidence="2" type="ORF">SOIL9_01530</name>
</gene>
<feature type="transmembrane region" description="Helical" evidence="1">
    <location>
        <begin position="57"/>
        <end position="74"/>
    </location>
</feature>
<dbReference type="EMBL" id="LR593886">
    <property type="protein sequence ID" value="VTR98802.1"/>
    <property type="molecule type" value="Genomic_DNA"/>
</dbReference>
<evidence type="ECO:0000313" key="2">
    <source>
        <dbReference type="EMBL" id="VTR98802.1"/>
    </source>
</evidence>
<sequence>MAKKQKNTVRVFGITIRFASRVTGNDSRCYSLQIHVTGGQWIVDGVRKLGRMLRSRLLAKGAVLTLAAALVGIAS</sequence>